<keyword evidence="5" id="KW-0418">Kinase</keyword>
<dbReference type="InterPro" id="IPR017441">
    <property type="entry name" value="Protein_kinase_ATP_BS"/>
</dbReference>
<dbReference type="AlphaFoldDB" id="A0AAW8FK03"/>
<sequence length="626" mass="65044">MNSAEIAGGLSPLGPDDPREVAGYRLLARIGEGGMGSVYLSRTRGKQPVALKVIRREYAQDEEFRRRFEQEATSARRVQGYHIVPVVDHDTTGPQPWLATTYVPGLALDQILTGHGTLPLPAVLQLTGCAAEALHAVHKAGVIHRDMKPSNILIGSEGPWIIDFGIARAADATQLTRSGGLIGTPQFMSPEHANGDDLTPATDVFSLGLIAAVAATGRHPYGDSGAITLATKIANTEFRPPDLTAYPEPLRTVLERTLAADPAARPTPAELAELCQKLSGRPLRDFTGWLPAPVAAEIAHRERLARQQIETESGPDSEDTAGAATMAPGSVAGAATTAPHSVAAAVPPGFVAAADTAPPGVAASGGYTPTAASRPGDQPHHAPAPPVPPTRSAAPPPQGAPHPSGPPTVPAPARSRTPLSVGAVALAVVVVAAGAWIFTQHNDTDKDAKGSGGGAASSASDGSQATATPSTDASPTANAASNDYTEIFKNKPLTLRAQFTDTRFSYTTVDLDAPKIDTNALSEGKGNELQYEELGGNYTLRFLTTMGKSAGTTPEECAEGAAANALPSELDGDDQGELLTPGTVLCTVTDEDNLAMLNIKDVVVQKDDAGYKARDYVTELTLWKAP</sequence>
<name>A0AAW8FK03_9ACTN</name>
<dbReference type="PROSITE" id="PS00108">
    <property type="entry name" value="PROTEIN_KINASE_ST"/>
    <property type="match status" value="1"/>
</dbReference>
<dbReference type="Pfam" id="PF00069">
    <property type="entry name" value="Pkinase"/>
    <property type="match status" value="1"/>
</dbReference>
<dbReference type="CDD" id="cd14014">
    <property type="entry name" value="STKc_PknB_like"/>
    <property type="match status" value="1"/>
</dbReference>
<organism evidence="10 11">
    <name type="scientific">Streptomyces canus</name>
    <dbReference type="NCBI Taxonomy" id="58343"/>
    <lineage>
        <taxon>Bacteria</taxon>
        <taxon>Bacillati</taxon>
        <taxon>Actinomycetota</taxon>
        <taxon>Actinomycetes</taxon>
        <taxon>Kitasatosporales</taxon>
        <taxon>Streptomycetaceae</taxon>
        <taxon>Streptomyces</taxon>
        <taxon>Streptomyces aurantiacus group</taxon>
    </lineage>
</organism>
<dbReference type="SUPFAM" id="SSF56112">
    <property type="entry name" value="Protein kinase-like (PK-like)"/>
    <property type="match status" value="1"/>
</dbReference>
<feature type="region of interest" description="Disordered" evidence="8">
    <location>
        <begin position="305"/>
        <end position="324"/>
    </location>
</feature>
<feature type="region of interest" description="Disordered" evidence="8">
    <location>
        <begin position="362"/>
        <end position="415"/>
    </location>
</feature>
<protein>
    <recommendedName>
        <fullName evidence="2">non-specific serine/threonine protein kinase</fullName>
        <ecNumber evidence="2">2.7.11.1</ecNumber>
    </recommendedName>
</protein>
<dbReference type="PROSITE" id="PS00107">
    <property type="entry name" value="PROTEIN_KINASE_ATP"/>
    <property type="match status" value="1"/>
</dbReference>
<dbReference type="Gene3D" id="1.10.510.10">
    <property type="entry name" value="Transferase(Phosphotransferase) domain 1"/>
    <property type="match status" value="1"/>
</dbReference>
<evidence type="ECO:0000256" key="2">
    <source>
        <dbReference type="ARBA" id="ARBA00012513"/>
    </source>
</evidence>
<gene>
    <name evidence="10" type="ORF">QFZ22_005600</name>
</gene>
<evidence type="ECO:0000313" key="11">
    <source>
        <dbReference type="Proteomes" id="UP001234216"/>
    </source>
</evidence>
<dbReference type="InterPro" id="IPR008271">
    <property type="entry name" value="Ser/Thr_kinase_AS"/>
</dbReference>
<feature type="compositionally biased region" description="Pro residues" evidence="8">
    <location>
        <begin position="382"/>
        <end position="410"/>
    </location>
</feature>
<feature type="compositionally biased region" description="Low complexity" evidence="8">
    <location>
        <begin position="456"/>
        <end position="478"/>
    </location>
</feature>
<feature type="binding site" evidence="7">
    <location>
        <position position="52"/>
    </location>
    <ligand>
        <name>ATP</name>
        <dbReference type="ChEBI" id="CHEBI:30616"/>
    </ligand>
</feature>
<evidence type="ECO:0000256" key="6">
    <source>
        <dbReference type="ARBA" id="ARBA00022840"/>
    </source>
</evidence>
<feature type="region of interest" description="Disordered" evidence="8">
    <location>
        <begin position="442"/>
        <end position="478"/>
    </location>
</feature>
<dbReference type="EMBL" id="JAUSZV010000005">
    <property type="protein sequence ID" value="MDQ0909615.1"/>
    <property type="molecule type" value="Genomic_DNA"/>
</dbReference>
<proteinExistence type="inferred from homology"/>
<evidence type="ECO:0000259" key="9">
    <source>
        <dbReference type="PROSITE" id="PS50011"/>
    </source>
</evidence>
<evidence type="ECO:0000256" key="3">
    <source>
        <dbReference type="ARBA" id="ARBA00022679"/>
    </source>
</evidence>
<dbReference type="InterPro" id="IPR000719">
    <property type="entry name" value="Prot_kinase_dom"/>
</dbReference>
<feature type="domain" description="Protein kinase" evidence="9">
    <location>
        <begin position="24"/>
        <end position="284"/>
    </location>
</feature>
<evidence type="ECO:0000256" key="7">
    <source>
        <dbReference type="PROSITE-ProRule" id="PRU10141"/>
    </source>
</evidence>
<evidence type="ECO:0000313" key="10">
    <source>
        <dbReference type="EMBL" id="MDQ0909615.1"/>
    </source>
</evidence>
<dbReference type="SMART" id="SM00220">
    <property type="entry name" value="S_TKc"/>
    <property type="match status" value="1"/>
</dbReference>
<accession>A0AAW8FK03</accession>
<keyword evidence="6 7" id="KW-0067">ATP-binding</keyword>
<dbReference type="PANTHER" id="PTHR43671:SF13">
    <property type="entry name" value="SERINE_THREONINE-PROTEIN KINASE NEK2"/>
    <property type="match status" value="1"/>
</dbReference>
<dbReference type="GO" id="GO:0005524">
    <property type="term" value="F:ATP binding"/>
    <property type="evidence" value="ECO:0007669"/>
    <property type="project" value="UniProtKB-UniRule"/>
</dbReference>
<keyword evidence="4 7" id="KW-0547">Nucleotide-binding</keyword>
<dbReference type="EC" id="2.7.11.1" evidence="2"/>
<dbReference type="Proteomes" id="UP001234216">
    <property type="component" value="Unassembled WGS sequence"/>
</dbReference>
<dbReference type="PANTHER" id="PTHR43671">
    <property type="entry name" value="SERINE/THREONINE-PROTEIN KINASE NEK"/>
    <property type="match status" value="1"/>
</dbReference>
<evidence type="ECO:0000256" key="1">
    <source>
        <dbReference type="ARBA" id="ARBA00010886"/>
    </source>
</evidence>
<comment type="caution">
    <text evidence="10">The sequence shown here is derived from an EMBL/GenBank/DDBJ whole genome shotgun (WGS) entry which is preliminary data.</text>
</comment>
<dbReference type="PROSITE" id="PS50011">
    <property type="entry name" value="PROTEIN_KINASE_DOM"/>
    <property type="match status" value="1"/>
</dbReference>
<evidence type="ECO:0000256" key="5">
    <source>
        <dbReference type="ARBA" id="ARBA00022777"/>
    </source>
</evidence>
<dbReference type="InterPro" id="IPR011009">
    <property type="entry name" value="Kinase-like_dom_sf"/>
</dbReference>
<reference evidence="10" key="1">
    <citation type="submission" date="2023-07" db="EMBL/GenBank/DDBJ databases">
        <title>Comparative genomics of wheat-associated soil bacteria to identify genetic determinants of phenazine resistance.</title>
        <authorList>
            <person name="Mouncey N."/>
        </authorList>
    </citation>
    <scope>NUCLEOTIDE SEQUENCE</scope>
    <source>
        <strain evidence="10">V4I22</strain>
    </source>
</reference>
<dbReference type="Gene3D" id="3.30.200.20">
    <property type="entry name" value="Phosphorylase Kinase, domain 1"/>
    <property type="match status" value="1"/>
</dbReference>
<comment type="similarity">
    <text evidence="1">Belongs to the protein kinase superfamily. NEK Ser/Thr protein kinase family. NIMA subfamily.</text>
</comment>
<keyword evidence="3 10" id="KW-0808">Transferase</keyword>
<evidence type="ECO:0000256" key="8">
    <source>
        <dbReference type="SAM" id="MobiDB-lite"/>
    </source>
</evidence>
<dbReference type="RefSeq" id="WP_306979552.1">
    <property type="nucleotide sequence ID" value="NZ_JAUSZV010000005.1"/>
</dbReference>
<dbReference type="GO" id="GO:0004674">
    <property type="term" value="F:protein serine/threonine kinase activity"/>
    <property type="evidence" value="ECO:0007669"/>
    <property type="project" value="UniProtKB-EC"/>
</dbReference>
<evidence type="ECO:0000256" key="4">
    <source>
        <dbReference type="ARBA" id="ARBA00022741"/>
    </source>
</evidence>
<dbReference type="InterPro" id="IPR050660">
    <property type="entry name" value="NEK_Ser/Thr_kinase"/>
</dbReference>